<dbReference type="Gene3D" id="3.30.200.20">
    <property type="entry name" value="Phosphorylase Kinase, domain 1"/>
    <property type="match status" value="1"/>
</dbReference>
<dbReference type="Pfam" id="PF01636">
    <property type="entry name" value="APH"/>
    <property type="match status" value="1"/>
</dbReference>
<dbReference type="GO" id="GO:0005524">
    <property type="term" value="F:ATP binding"/>
    <property type="evidence" value="ECO:0007669"/>
    <property type="project" value="UniProtKB-KW"/>
</dbReference>
<comment type="caution">
    <text evidence="4">The sequence shown here is derived from an EMBL/GenBank/DDBJ whole genome shotgun (WGS) entry which is preliminary data.</text>
</comment>
<dbReference type="GO" id="GO:0016740">
    <property type="term" value="F:transferase activity"/>
    <property type="evidence" value="ECO:0007669"/>
    <property type="project" value="UniProtKB-KW"/>
</dbReference>
<dbReference type="PANTHER" id="PTHR33540:SF1">
    <property type="entry name" value="N-ACETYLMURAMATE_N-ACETYLGLUCOSAMINE KINASE"/>
    <property type="match status" value="1"/>
</dbReference>
<name>A0A7Y6NJZ9_9BURK</name>
<keyword evidence="5" id="KW-1185">Reference proteome</keyword>
<dbReference type="Proteomes" id="UP000529637">
    <property type="component" value="Unassembled WGS sequence"/>
</dbReference>
<dbReference type="Gene3D" id="3.90.1200.10">
    <property type="match status" value="1"/>
</dbReference>
<evidence type="ECO:0000313" key="4">
    <source>
        <dbReference type="EMBL" id="NUZ04514.1"/>
    </source>
</evidence>
<evidence type="ECO:0000256" key="2">
    <source>
        <dbReference type="ARBA" id="ARBA00022840"/>
    </source>
</evidence>
<dbReference type="InterPro" id="IPR011009">
    <property type="entry name" value="Kinase-like_dom_sf"/>
</dbReference>
<keyword evidence="2" id="KW-0067">ATP-binding</keyword>
<protein>
    <submittedName>
        <fullName evidence="4">Phosphotransferase</fullName>
    </submittedName>
</protein>
<proteinExistence type="predicted"/>
<reference evidence="4 5" key="1">
    <citation type="submission" date="2020-06" db="EMBL/GenBank/DDBJ databases">
        <title>Schlegella sp. ID0723 isolated from air conditioner.</title>
        <authorList>
            <person name="Kim D.Y."/>
            <person name="Kim D.-U."/>
        </authorList>
    </citation>
    <scope>NUCLEOTIDE SEQUENCE [LARGE SCALE GENOMIC DNA]</scope>
    <source>
        <strain evidence="4 5">ID0723</strain>
    </source>
</reference>
<keyword evidence="1" id="KW-0547">Nucleotide-binding</keyword>
<dbReference type="AlphaFoldDB" id="A0A7Y6NJZ9"/>
<dbReference type="SUPFAM" id="SSF56112">
    <property type="entry name" value="Protein kinase-like (PK-like)"/>
    <property type="match status" value="1"/>
</dbReference>
<evidence type="ECO:0000313" key="5">
    <source>
        <dbReference type="Proteomes" id="UP000529637"/>
    </source>
</evidence>
<feature type="domain" description="Aminoglycoside phosphotransferase" evidence="3">
    <location>
        <begin position="48"/>
        <end position="276"/>
    </location>
</feature>
<organism evidence="4 5">
    <name type="scientific">Piscinibacter koreensis</name>
    <dbReference type="NCBI Taxonomy" id="2742824"/>
    <lineage>
        <taxon>Bacteria</taxon>
        <taxon>Pseudomonadati</taxon>
        <taxon>Pseudomonadota</taxon>
        <taxon>Betaproteobacteria</taxon>
        <taxon>Burkholderiales</taxon>
        <taxon>Sphaerotilaceae</taxon>
        <taxon>Piscinibacter</taxon>
    </lineage>
</organism>
<sequence>MQPADSAEPRVGDLRPAPPVAWADPARRAAFEAWFAPLADAHRIDPATLRAASSDASFRRYLRADVEGGGSLIVMDAPPPQEDVRPFIHVAGLIEQAGLNAPRILASDVAHGFLLLPDMGSHLYLHALQEAERDGDPATADRLMRSAIGALVQWQRGVATTGLPDYDDAMLRRELGLFPEWCVARHCGVTWNADEQRDWDAACDLLVRNALGQPRVAVHRDYMPRNLMVTEPAPGILDFQDAAVGAISYDVASLLRDAFLSWDEERELDWGIRYWEAARKAGLPVDADFGEFWRQLEWMGLQRHLKVLGIFSRLKYRDAKPHYSEDLPRFFAYAHKVSARYNALRPLSRLLEPLMGAARLDVFY</sequence>
<gene>
    <name evidence="4" type="ORF">HQN59_01950</name>
</gene>
<dbReference type="PANTHER" id="PTHR33540">
    <property type="entry name" value="TRNA THREONYLCARBAMOYLADENOSINE BIOSYNTHESIS PROTEIN TSAE"/>
    <property type="match status" value="1"/>
</dbReference>
<keyword evidence="4" id="KW-0808">Transferase</keyword>
<dbReference type="EMBL" id="JABWMJ010000001">
    <property type="protein sequence ID" value="NUZ04514.1"/>
    <property type="molecule type" value="Genomic_DNA"/>
</dbReference>
<dbReference type="InterPro" id="IPR002575">
    <property type="entry name" value="Aminoglycoside_PTrfase"/>
</dbReference>
<evidence type="ECO:0000259" key="3">
    <source>
        <dbReference type="Pfam" id="PF01636"/>
    </source>
</evidence>
<accession>A0A7Y6NJZ9</accession>
<evidence type="ECO:0000256" key="1">
    <source>
        <dbReference type="ARBA" id="ARBA00022741"/>
    </source>
</evidence>